<evidence type="ECO:0000256" key="1">
    <source>
        <dbReference type="SAM" id="MobiDB-lite"/>
    </source>
</evidence>
<dbReference type="PATRIC" id="fig|710685.3.peg.5938"/>
<dbReference type="Proteomes" id="UP000005442">
    <property type="component" value="Chromosome"/>
</dbReference>
<protein>
    <submittedName>
        <fullName evidence="2">Uncharacterized protein</fullName>
    </submittedName>
</protein>
<dbReference type="KEGG" id="mrh:MycrhN_5911"/>
<dbReference type="eggNOG" id="ENOG5031FJN">
    <property type="taxonomic scope" value="Bacteria"/>
</dbReference>
<dbReference type="HOGENOM" id="CLU_2356728_0_0_11"/>
<name>G8RQB0_MYCRN</name>
<dbReference type="EMBL" id="CP003169">
    <property type="protein sequence ID" value="AEV76376.1"/>
    <property type="molecule type" value="Genomic_DNA"/>
</dbReference>
<keyword evidence="3" id="KW-1185">Reference proteome</keyword>
<dbReference type="Gene3D" id="1.10.8.1060">
    <property type="entry name" value="Corynebacterium glutamicum thioredoxin-dependent arsenate reductase, N-terminal domain"/>
    <property type="match status" value="1"/>
</dbReference>
<gene>
    <name evidence="2" type="ordered locus">MycrhN_5911</name>
</gene>
<sequence length="96" mass="10491">MTSDELTAVVSALRQRFPQLPAVEVETVVARVYEELAATAKVTAHLIPLTLNRSRRLLTDERDEVGRAEAQSATGAYGHDREGLLATSPQDEFLLG</sequence>
<dbReference type="AlphaFoldDB" id="G8RQB0"/>
<evidence type="ECO:0000313" key="2">
    <source>
        <dbReference type="EMBL" id="AEV76376.1"/>
    </source>
</evidence>
<evidence type="ECO:0000313" key="3">
    <source>
        <dbReference type="Proteomes" id="UP000005442"/>
    </source>
</evidence>
<organism evidence="2 3">
    <name type="scientific">Mycolicibacterium rhodesiae (strain NBB3)</name>
    <name type="common">Mycobacterium rhodesiae</name>
    <dbReference type="NCBI Taxonomy" id="710685"/>
    <lineage>
        <taxon>Bacteria</taxon>
        <taxon>Bacillati</taxon>
        <taxon>Actinomycetota</taxon>
        <taxon>Actinomycetes</taxon>
        <taxon>Mycobacteriales</taxon>
        <taxon>Mycobacteriaceae</taxon>
        <taxon>Mycolicibacterium</taxon>
    </lineage>
</organism>
<feature type="region of interest" description="Disordered" evidence="1">
    <location>
        <begin position="61"/>
        <end position="96"/>
    </location>
</feature>
<proteinExistence type="predicted"/>
<accession>G8RQB0</accession>
<dbReference type="NCBIfam" id="NF046112">
    <property type="entry name" value="MSMEG_6209_Nter"/>
    <property type="match status" value="1"/>
</dbReference>
<reference evidence="2 3" key="1">
    <citation type="submission" date="2011-12" db="EMBL/GenBank/DDBJ databases">
        <title>Complete sequence of Mycobacterium rhodesiae NBB3.</title>
        <authorList>
            <consortium name="US DOE Joint Genome Institute"/>
            <person name="Lucas S."/>
            <person name="Han J."/>
            <person name="Lapidus A."/>
            <person name="Cheng J.-F."/>
            <person name="Goodwin L."/>
            <person name="Pitluck S."/>
            <person name="Peters L."/>
            <person name="Mikhailova N."/>
            <person name="Gu W."/>
            <person name="Detter J.C."/>
            <person name="Han C."/>
            <person name="Tapia R."/>
            <person name="Land M."/>
            <person name="Hauser L."/>
            <person name="Kyrpides N."/>
            <person name="Ivanova N."/>
            <person name="Pagani I."/>
            <person name="Mattes T."/>
            <person name="Holmes A."/>
            <person name="Rutledge P."/>
            <person name="Paulsen I."/>
            <person name="Coleman N."/>
            <person name="Woyke T."/>
        </authorList>
    </citation>
    <scope>NUCLEOTIDE SEQUENCE [LARGE SCALE GENOMIC DNA]</scope>
    <source>
        <strain evidence="2 3">NBB3</strain>
    </source>
</reference>